<reference evidence="4 5" key="1">
    <citation type="submission" date="2016-05" db="EMBL/GenBank/DDBJ databases">
        <title>Single-cell genome of chain-forming Candidatus Thiomargarita nelsonii and comparison to other large sulfur-oxidizing bacteria.</title>
        <authorList>
            <person name="Winkel M."/>
            <person name="Salman V."/>
            <person name="Woyke T."/>
            <person name="Schulz-Vogt H."/>
            <person name="Richter M."/>
            <person name="Flood B."/>
            <person name="Bailey J."/>
            <person name="Amann R."/>
            <person name="Mussmann M."/>
        </authorList>
    </citation>
    <scope>NUCLEOTIDE SEQUENCE [LARGE SCALE GENOMIC DNA]</scope>
    <source>
        <strain evidence="4 5">THI036</strain>
    </source>
</reference>
<proteinExistence type="predicted"/>
<dbReference type="Proteomes" id="UP000076962">
    <property type="component" value="Unassembled WGS sequence"/>
</dbReference>
<dbReference type="SUPFAM" id="SSF52172">
    <property type="entry name" value="CheY-like"/>
    <property type="match status" value="1"/>
</dbReference>
<dbReference type="GO" id="GO:0000160">
    <property type="term" value="P:phosphorelay signal transduction system"/>
    <property type="evidence" value="ECO:0007669"/>
    <property type="project" value="InterPro"/>
</dbReference>
<gene>
    <name evidence="4" type="ORF">THIOM_005403</name>
</gene>
<evidence type="ECO:0000256" key="2">
    <source>
        <dbReference type="PROSITE-ProRule" id="PRU00169"/>
    </source>
</evidence>
<dbReference type="InterPro" id="IPR011006">
    <property type="entry name" value="CheY-like_superfamily"/>
</dbReference>
<dbReference type="InterPro" id="IPR050595">
    <property type="entry name" value="Bact_response_regulator"/>
</dbReference>
<feature type="domain" description="Response regulatory" evidence="3">
    <location>
        <begin position="6"/>
        <end position="122"/>
    </location>
</feature>
<dbReference type="PROSITE" id="PS50110">
    <property type="entry name" value="RESPONSE_REGULATORY"/>
    <property type="match status" value="1"/>
</dbReference>
<dbReference type="Gene3D" id="3.40.50.2300">
    <property type="match status" value="1"/>
</dbReference>
<dbReference type="AlphaFoldDB" id="A0A176RTC6"/>
<sequence>MESQYKLLIIDDDEETRNIYREFFTDEGFFVDTAADGVEGLEKLLHNEFDVAIVDIKMPKMDGIEMIRQALTNDRVDASMIILTGHGDREEAVQAVNIGVEAWFDKLNLNMAQLLKRVNELAEVIPIETVRQVLTEARR</sequence>
<feature type="modified residue" description="4-aspartylphosphate" evidence="2">
    <location>
        <position position="55"/>
    </location>
</feature>
<dbReference type="Pfam" id="PF00072">
    <property type="entry name" value="Response_reg"/>
    <property type="match status" value="1"/>
</dbReference>
<dbReference type="EMBL" id="LUTY01002999">
    <property type="protein sequence ID" value="OAD18988.1"/>
    <property type="molecule type" value="Genomic_DNA"/>
</dbReference>
<dbReference type="PANTHER" id="PTHR44591">
    <property type="entry name" value="STRESS RESPONSE REGULATOR PROTEIN 1"/>
    <property type="match status" value="1"/>
</dbReference>
<dbReference type="CDD" id="cd00156">
    <property type="entry name" value="REC"/>
    <property type="match status" value="1"/>
</dbReference>
<comment type="caution">
    <text evidence="4">The sequence shown here is derived from an EMBL/GenBank/DDBJ whole genome shotgun (WGS) entry which is preliminary data.</text>
</comment>
<dbReference type="InterPro" id="IPR001789">
    <property type="entry name" value="Sig_transdc_resp-reg_receiver"/>
</dbReference>
<accession>A0A176RTC6</accession>
<evidence type="ECO:0000313" key="5">
    <source>
        <dbReference type="Proteomes" id="UP000076962"/>
    </source>
</evidence>
<dbReference type="SMART" id="SM00448">
    <property type="entry name" value="REC"/>
    <property type="match status" value="1"/>
</dbReference>
<evidence type="ECO:0000256" key="1">
    <source>
        <dbReference type="ARBA" id="ARBA00022553"/>
    </source>
</evidence>
<organism evidence="4 5">
    <name type="scientific">Candidatus Thiomargarita nelsonii</name>
    <dbReference type="NCBI Taxonomy" id="1003181"/>
    <lineage>
        <taxon>Bacteria</taxon>
        <taxon>Pseudomonadati</taxon>
        <taxon>Pseudomonadota</taxon>
        <taxon>Gammaproteobacteria</taxon>
        <taxon>Thiotrichales</taxon>
        <taxon>Thiotrichaceae</taxon>
        <taxon>Thiomargarita</taxon>
    </lineage>
</organism>
<name>A0A176RTC6_9GAMM</name>
<evidence type="ECO:0000259" key="3">
    <source>
        <dbReference type="PROSITE" id="PS50110"/>
    </source>
</evidence>
<keyword evidence="5" id="KW-1185">Reference proteome</keyword>
<protein>
    <submittedName>
        <fullName evidence="4">Two-component response regulator</fullName>
    </submittedName>
</protein>
<evidence type="ECO:0000313" key="4">
    <source>
        <dbReference type="EMBL" id="OAD18988.1"/>
    </source>
</evidence>
<keyword evidence="1 2" id="KW-0597">Phosphoprotein</keyword>
<dbReference type="PANTHER" id="PTHR44591:SF3">
    <property type="entry name" value="RESPONSE REGULATORY DOMAIN-CONTAINING PROTEIN"/>
    <property type="match status" value="1"/>
</dbReference>